<organism evidence="1 2">
    <name type="scientific">Zopfia rhizophila CBS 207.26</name>
    <dbReference type="NCBI Taxonomy" id="1314779"/>
    <lineage>
        <taxon>Eukaryota</taxon>
        <taxon>Fungi</taxon>
        <taxon>Dikarya</taxon>
        <taxon>Ascomycota</taxon>
        <taxon>Pezizomycotina</taxon>
        <taxon>Dothideomycetes</taxon>
        <taxon>Dothideomycetes incertae sedis</taxon>
        <taxon>Zopfiaceae</taxon>
        <taxon>Zopfia</taxon>
    </lineage>
</organism>
<proteinExistence type="predicted"/>
<dbReference type="EMBL" id="ML994631">
    <property type="protein sequence ID" value="KAF2186061.1"/>
    <property type="molecule type" value="Genomic_DNA"/>
</dbReference>
<name>A0A6A6E2A7_9PEZI</name>
<evidence type="ECO:0000313" key="2">
    <source>
        <dbReference type="Proteomes" id="UP000800200"/>
    </source>
</evidence>
<reference evidence="1" key="1">
    <citation type="journal article" date="2020" name="Stud. Mycol.">
        <title>101 Dothideomycetes genomes: a test case for predicting lifestyles and emergence of pathogens.</title>
        <authorList>
            <person name="Haridas S."/>
            <person name="Albert R."/>
            <person name="Binder M."/>
            <person name="Bloem J."/>
            <person name="Labutti K."/>
            <person name="Salamov A."/>
            <person name="Andreopoulos B."/>
            <person name="Baker S."/>
            <person name="Barry K."/>
            <person name="Bills G."/>
            <person name="Bluhm B."/>
            <person name="Cannon C."/>
            <person name="Castanera R."/>
            <person name="Culley D."/>
            <person name="Daum C."/>
            <person name="Ezra D."/>
            <person name="Gonzalez J."/>
            <person name="Henrissat B."/>
            <person name="Kuo A."/>
            <person name="Liang C."/>
            <person name="Lipzen A."/>
            <person name="Lutzoni F."/>
            <person name="Magnuson J."/>
            <person name="Mondo S."/>
            <person name="Nolan M."/>
            <person name="Ohm R."/>
            <person name="Pangilinan J."/>
            <person name="Park H.-J."/>
            <person name="Ramirez L."/>
            <person name="Alfaro M."/>
            <person name="Sun H."/>
            <person name="Tritt A."/>
            <person name="Yoshinaga Y."/>
            <person name="Zwiers L.-H."/>
            <person name="Turgeon B."/>
            <person name="Goodwin S."/>
            <person name="Spatafora J."/>
            <person name="Crous P."/>
            <person name="Grigoriev I."/>
        </authorList>
    </citation>
    <scope>NUCLEOTIDE SEQUENCE</scope>
    <source>
        <strain evidence="1">CBS 207.26</strain>
    </source>
</reference>
<dbReference type="InterPro" id="IPR052895">
    <property type="entry name" value="HetReg/Transcr_Mod"/>
</dbReference>
<dbReference type="PANTHER" id="PTHR24148">
    <property type="entry name" value="ANKYRIN REPEAT DOMAIN-CONTAINING PROTEIN 39 HOMOLOG-RELATED"/>
    <property type="match status" value="1"/>
</dbReference>
<evidence type="ECO:0000313" key="1">
    <source>
        <dbReference type="EMBL" id="KAF2186061.1"/>
    </source>
</evidence>
<sequence length="119" mass="13642">MEGAKEILTTNPLKYDKLLFKDSIRILRLEAAPIDDAELYASFVKVKLSEAPSYEAISYTWGAAVFSETLHFHSSHVKITESLASALRNFRHKDRERIIGQTPSASTRRTMWRKELKSQ</sequence>
<dbReference type="OrthoDB" id="2157530at2759"/>
<dbReference type="PANTHER" id="PTHR24148:SF80">
    <property type="entry name" value="HETEROKARYON INCOMPATIBILITY DOMAIN-CONTAINING PROTEIN"/>
    <property type="match status" value="1"/>
</dbReference>
<dbReference type="AlphaFoldDB" id="A0A6A6E2A7"/>
<protein>
    <submittedName>
        <fullName evidence="1">Uncharacterized protein</fullName>
    </submittedName>
</protein>
<accession>A0A6A6E2A7</accession>
<gene>
    <name evidence="1" type="ORF">K469DRAFT_687476</name>
</gene>
<dbReference type="Proteomes" id="UP000800200">
    <property type="component" value="Unassembled WGS sequence"/>
</dbReference>
<keyword evidence="2" id="KW-1185">Reference proteome</keyword>